<dbReference type="Proteomes" id="UP000774570">
    <property type="component" value="Unassembled WGS sequence"/>
</dbReference>
<keyword evidence="2" id="KW-1185">Reference proteome</keyword>
<dbReference type="EMBL" id="JAIBOA010000009">
    <property type="protein sequence ID" value="MBW8483805.1"/>
    <property type="molecule type" value="Genomic_DNA"/>
</dbReference>
<organism evidence="1 2">
    <name type="scientific">Actinomadura parmotrematis</name>
    <dbReference type="NCBI Taxonomy" id="2864039"/>
    <lineage>
        <taxon>Bacteria</taxon>
        <taxon>Bacillati</taxon>
        <taxon>Actinomycetota</taxon>
        <taxon>Actinomycetes</taxon>
        <taxon>Streptosporangiales</taxon>
        <taxon>Thermomonosporaceae</taxon>
        <taxon>Actinomadura</taxon>
    </lineage>
</organism>
<proteinExistence type="predicted"/>
<evidence type="ECO:0008006" key="3">
    <source>
        <dbReference type="Google" id="ProtNLM"/>
    </source>
</evidence>
<name>A0ABS7FUD3_9ACTN</name>
<protein>
    <recommendedName>
        <fullName evidence="3">Asp23/Gls24 family envelope stress response protein</fullName>
    </recommendedName>
</protein>
<comment type="caution">
    <text evidence="1">The sequence shown here is derived from an EMBL/GenBank/DDBJ whole genome shotgun (WGS) entry which is preliminary data.</text>
</comment>
<reference evidence="1 2" key="1">
    <citation type="submission" date="2021-07" db="EMBL/GenBank/DDBJ databases">
        <title>Actinomadura sp. PM05-2 isolated from lichen.</title>
        <authorList>
            <person name="Somphong A."/>
            <person name="Phongsopitanun W."/>
            <person name="Tanasupawat S."/>
            <person name="Peongsungnone V."/>
        </authorList>
    </citation>
    <scope>NUCLEOTIDE SEQUENCE [LARGE SCALE GENOMIC DNA]</scope>
    <source>
        <strain evidence="1 2">PM05-2</strain>
    </source>
</reference>
<evidence type="ECO:0000313" key="1">
    <source>
        <dbReference type="EMBL" id="MBW8483805.1"/>
    </source>
</evidence>
<sequence>MAAAVAALPDVAGLTAGPRGRVVTYRVGAPVTGVAVRDGRVEVGVVARFGRPLAEIGDAVRTAAAPLAEGREVDVLIGDIAGPADDDGADGAADG</sequence>
<accession>A0ABS7FUD3</accession>
<evidence type="ECO:0000313" key="2">
    <source>
        <dbReference type="Proteomes" id="UP000774570"/>
    </source>
</evidence>
<gene>
    <name evidence="1" type="ORF">K1Y72_15565</name>
</gene>